<organism evidence="1">
    <name type="scientific">Pichia angusta</name>
    <name type="common">Yeast</name>
    <name type="synonym">Hansenula polymorpha</name>
    <dbReference type="NCBI Taxonomy" id="870730"/>
    <lineage>
        <taxon>Eukaryota</taxon>
        <taxon>Fungi</taxon>
        <taxon>Dikarya</taxon>
        <taxon>Ascomycota</taxon>
        <taxon>Saccharomycotina</taxon>
        <taxon>Pichiomycetes</taxon>
        <taxon>Pichiales</taxon>
        <taxon>Pichiaceae</taxon>
        <taxon>Ogataea</taxon>
    </lineage>
</organism>
<reference evidence="1" key="1">
    <citation type="submission" date="2001-10" db="EMBL/GenBank/DDBJ databases">
        <authorList>
            <person name="Ubivovk V.M."/>
            <person name="Nazarko T.Y."/>
            <person name="Stasyk O.G."/>
            <person name="Sohn M.J."/>
            <person name="Kang H.A."/>
            <person name="Sibirny A.A."/>
        </authorList>
    </citation>
    <scope>NUCLEOTIDE SEQUENCE</scope>
    <source>
        <strain evidence="1">CBS4732</strain>
    </source>
</reference>
<reference evidence="1" key="2">
    <citation type="journal article" date="2002" name="FEMS Yeast Res.">
        <title>GSH2, a gene encoding gamma-glutamylcysteine synthetase in the methylotrophic yeast Hansenula polymorpha.</title>
        <authorList>
            <person name="Ubiyvovk V.M."/>
            <person name="Nazarko T.Y."/>
            <person name="Stasyk O.G."/>
            <person name="Sohn M.J."/>
            <person name="Kang H.A."/>
            <person name="Sibirny A.A."/>
        </authorList>
    </citation>
    <scope>NUCLEOTIDE SEQUENCE</scope>
    <source>
        <strain evidence="1">CBS4732</strain>
    </source>
</reference>
<proteinExistence type="predicted"/>
<protein>
    <submittedName>
        <fullName evidence="1">Uncharacterized protein</fullName>
    </submittedName>
</protein>
<dbReference type="AlphaFoldDB" id="Q8J2J9"/>
<sequence>MMWSVVSLVLLDFKLVFGLSEFTFSTLDALVALVHLVSLQHAALLVHLAVLEWLDLIFHLVHAFESRWRAVCSVESVGMWVVWMGQGLDTVDNRTGLQNQTGNEEQKHSQAEFGNLFVGLISALDLVEFLDLLARQSDVGVFWQFCFRRHG</sequence>
<name>Q8J2J9_PICAN</name>
<evidence type="ECO:0000313" key="1">
    <source>
        <dbReference type="EMBL" id="AAN16922.1"/>
    </source>
</evidence>
<accession>Q8J2J9</accession>
<dbReference type="EMBL" id="AF435121">
    <property type="protein sequence ID" value="AAN16922.1"/>
    <property type="molecule type" value="Genomic_DNA"/>
</dbReference>